<evidence type="ECO:0000313" key="3">
    <source>
        <dbReference type="Proteomes" id="UP000541470"/>
    </source>
</evidence>
<evidence type="ECO:0000313" key="2">
    <source>
        <dbReference type="EMBL" id="NML72546.1"/>
    </source>
</evidence>
<dbReference type="AlphaFoldDB" id="A0A7Y0AS85"/>
<gene>
    <name evidence="2" type="ORF">HHL25_00260</name>
</gene>
<dbReference type="EMBL" id="JABBGK010000001">
    <property type="protein sequence ID" value="NML72546.1"/>
    <property type="molecule type" value="Genomic_DNA"/>
</dbReference>
<protein>
    <submittedName>
        <fullName evidence="2">Uncharacterized protein</fullName>
    </submittedName>
</protein>
<name>A0A7Y0AS85_9HYPH</name>
<comment type="caution">
    <text evidence="2">The sequence shown here is derived from an EMBL/GenBank/DDBJ whole genome shotgun (WGS) entry which is preliminary data.</text>
</comment>
<accession>A0A7Y0AS85</accession>
<dbReference type="RefSeq" id="WP_169586122.1">
    <property type="nucleotide sequence ID" value="NZ_JABBGK010000001.1"/>
</dbReference>
<sequence>MRSLLNVFSILLLLNLPPQTARAESGTMASLSDPVTGAPGMTYFDLARRFVPDLQPDGMAWTGHTLDEAYAQDWELETDWPDGIGMDGVETVAFERDGKQRLAVLFGLAPATDTAETPTILAVYALEDTPRLIDAIDVGLDRDNGFAEPAIQTLSDGAVLIATESSHWNSSQSYRITNLVLAEADKLTTVDEVLTLSERFCGLNRTQTPATAVEPGTDGKRAAIHVSVRVTEEKVDEACDEPLPVPAPERLVSVTYRWNDQTGTYMPDSQALEALAKENEERF</sequence>
<feature type="signal peptide" evidence="1">
    <location>
        <begin position="1"/>
        <end position="23"/>
    </location>
</feature>
<feature type="chain" id="PRO_5030564885" evidence="1">
    <location>
        <begin position="24"/>
        <end position="283"/>
    </location>
</feature>
<dbReference type="Proteomes" id="UP000541470">
    <property type="component" value="Unassembled WGS sequence"/>
</dbReference>
<keyword evidence="1" id="KW-0732">Signal</keyword>
<reference evidence="2 3" key="1">
    <citation type="submission" date="2020-04" db="EMBL/GenBank/DDBJ databases">
        <title>Rhizobium sp. S-51 isolated from soil.</title>
        <authorList>
            <person name="Dahal R.H."/>
        </authorList>
    </citation>
    <scope>NUCLEOTIDE SEQUENCE [LARGE SCALE GENOMIC DNA]</scope>
    <source>
        <strain evidence="2 3">S-51</strain>
    </source>
</reference>
<keyword evidence="3" id="KW-1185">Reference proteome</keyword>
<evidence type="ECO:0000256" key="1">
    <source>
        <dbReference type="SAM" id="SignalP"/>
    </source>
</evidence>
<proteinExistence type="predicted"/>
<organism evidence="2 3">
    <name type="scientific">Rhizobium terricola</name>
    <dbReference type="NCBI Taxonomy" id="2728849"/>
    <lineage>
        <taxon>Bacteria</taxon>
        <taxon>Pseudomonadati</taxon>
        <taxon>Pseudomonadota</taxon>
        <taxon>Alphaproteobacteria</taxon>
        <taxon>Hyphomicrobiales</taxon>
        <taxon>Rhizobiaceae</taxon>
        <taxon>Rhizobium/Agrobacterium group</taxon>
        <taxon>Rhizobium</taxon>
    </lineage>
</organism>